<dbReference type="InterPro" id="IPR029044">
    <property type="entry name" value="Nucleotide-diphossugar_trans"/>
</dbReference>
<dbReference type="CDD" id="cd02516">
    <property type="entry name" value="CDP-ME_synthetase"/>
    <property type="match status" value="1"/>
</dbReference>
<feature type="site" description="Positions MEP for the nucleophilic attack" evidence="3">
    <location>
        <position position="256"/>
    </location>
</feature>
<keyword evidence="2 3" id="KW-0548">Nucleotidyltransferase</keyword>
<dbReference type="AlphaFoldDB" id="A0A9X3M8W8"/>
<feature type="site" description="Transition state stabilizer" evidence="3">
    <location>
        <position position="24"/>
    </location>
</feature>
<evidence type="ECO:0000256" key="1">
    <source>
        <dbReference type="ARBA" id="ARBA00022679"/>
    </source>
</evidence>
<dbReference type="Pfam" id="PF01128">
    <property type="entry name" value="IspD"/>
    <property type="match status" value="1"/>
</dbReference>
<evidence type="ECO:0000313" key="4">
    <source>
        <dbReference type="EMBL" id="MCZ9304888.1"/>
    </source>
</evidence>
<comment type="catalytic activity">
    <reaction evidence="3">
        <text>2-C-methyl-D-erythritol 4-phosphate + CTP + H(+) = 4-CDP-2-C-methyl-D-erythritol + diphosphate</text>
        <dbReference type="Rhea" id="RHEA:13429"/>
        <dbReference type="ChEBI" id="CHEBI:15378"/>
        <dbReference type="ChEBI" id="CHEBI:33019"/>
        <dbReference type="ChEBI" id="CHEBI:37563"/>
        <dbReference type="ChEBI" id="CHEBI:57823"/>
        <dbReference type="ChEBI" id="CHEBI:58262"/>
        <dbReference type="EC" id="2.7.7.60"/>
    </reaction>
</comment>
<protein>
    <recommendedName>
        <fullName evidence="3">2-C-methyl-D-erythritol 4-phosphate cytidylyltransferase</fullName>
        <ecNumber evidence="3">2.7.7.60</ecNumber>
    </recommendedName>
    <alternativeName>
        <fullName evidence="3">4-diphosphocytidyl-2C-methyl-D-erythritol synthase</fullName>
    </alternativeName>
    <alternativeName>
        <fullName evidence="3">MEP cytidylyltransferase</fullName>
        <shortName evidence="3">MCT</shortName>
    </alternativeName>
</protein>
<dbReference type="InterPro" id="IPR001228">
    <property type="entry name" value="IspD"/>
</dbReference>
<dbReference type="GeneID" id="301812889"/>
<dbReference type="InterPro" id="IPR050088">
    <property type="entry name" value="IspD/TarI_cytidylyltransf_bact"/>
</dbReference>
<dbReference type="PANTHER" id="PTHR32125:SF4">
    <property type="entry name" value="2-C-METHYL-D-ERYTHRITOL 4-PHOSPHATE CYTIDYLYLTRANSFERASE, CHLOROPLASTIC"/>
    <property type="match status" value="1"/>
</dbReference>
<dbReference type="HAMAP" id="MF_00108">
    <property type="entry name" value="IspD"/>
    <property type="match status" value="1"/>
</dbReference>
<dbReference type="InterPro" id="IPR034683">
    <property type="entry name" value="IspD/TarI"/>
</dbReference>
<reference evidence="4" key="1">
    <citation type="submission" date="2022-02" db="EMBL/GenBank/DDBJ databases">
        <title>Corynebacterium sp. from urogenital microbiome.</title>
        <authorList>
            <person name="Cappelli E.A."/>
            <person name="Ribeiro T.G."/>
            <person name="Peixe L."/>
        </authorList>
    </citation>
    <scope>NUCLEOTIDE SEQUENCE</scope>
    <source>
        <strain evidence="4">C9Ua_112</strain>
    </source>
</reference>
<comment type="function">
    <text evidence="3">Catalyzes the formation of 4-diphosphocytidyl-2-C-methyl-D-erythritol from CTP and 2-C-methyl-D-erythritol 4-phosphate (MEP).</text>
</comment>
<evidence type="ECO:0000256" key="2">
    <source>
        <dbReference type="ARBA" id="ARBA00022695"/>
    </source>
</evidence>
<dbReference type="RefSeq" id="WP_035007514.1">
    <property type="nucleotide sequence ID" value="NZ_JAKMUV010000004.1"/>
</dbReference>
<comment type="caution">
    <text evidence="4">The sequence shown here is derived from an EMBL/GenBank/DDBJ whole genome shotgun (WGS) entry which is preliminary data.</text>
</comment>
<evidence type="ECO:0000256" key="3">
    <source>
        <dbReference type="HAMAP-Rule" id="MF_00108"/>
    </source>
</evidence>
<dbReference type="EC" id="2.7.7.60" evidence="3"/>
<keyword evidence="5" id="KW-1185">Reference proteome</keyword>
<keyword evidence="1 3" id="KW-0808">Transferase</keyword>
<accession>A0A9X3M8W8</accession>
<feature type="site" description="Positions MEP for the nucleophilic attack" evidence="3">
    <location>
        <position position="184"/>
    </location>
</feature>
<comment type="similarity">
    <text evidence="3">Belongs to the IspD/TarI cytidylyltransferase family. IspD subfamily.</text>
</comment>
<gene>
    <name evidence="3" type="primary">ispD</name>
    <name evidence="4" type="ORF">L8U58_04965</name>
</gene>
<organism evidence="4 5">
    <name type="scientific">Corynebacterium macclintockiae</name>
    <dbReference type="NCBI Taxonomy" id="2913501"/>
    <lineage>
        <taxon>Bacteria</taxon>
        <taxon>Bacillati</taxon>
        <taxon>Actinomycetota</taxon>
        <taxon>Actinomycetes</taxon>
        <taxon>Mycobacteriales</taxon>
        <taxon>Corynebacteriaceae</taxon>
        <taxon>Corynebacterium</taxon>
    </lineage>
</organism>
<name>A0A9X3M8W8_9CORY</name>
<dbReference type="Gene3D" id="3.90.550.10">
    <property type="entry name" value="Spore Coat Polysaccharide Biosynthesis Protein SpsA, Chain A"/>
    <property type="match status" value="1"/>
</dbReference>
<sequence length="275" mass="29054">MTANVYALVAAAGSGTRLGFDTPKAFVELNGRSLLERSLDGLAASQSIDQAIVLVSENMRDHAERIVGDPINAAEWAPMTVSVELGGGERFDSVYAGLVAIQRRLSAAGEATEGRFVAVHDAARCLTPPAMIAEVVDRARRGVADGSWYGAIPVLPVVDTIKVIDAPTSGPRAGQTVVEQTPDRASLRAAATPQVFDLEKLIEANEQYLRTTEISSAHAVDRVGASPLPLVTDDASLMEMAGFPVVAVDADPLAMKITTPQDYRVAQMILNGSES</sequence>
<dbReference type="EMBL" id="JAKMUV010000004">
    <property type="protein sequence ID" value="MCZ9304888.1"/>
    <property type="molecule type" value="Genomic_DNA"/>
</dbReference>
<dbReference type="SUPFAM" id="SSF53448">
    <property type="entry name" value="Nucleotide-diphospho-sugar transferases"/>
    <property type="match status" value="1"/>
</dbReference>
<comment type="pathway">
    <text evidence="3">Isoprenoid biosynthesis; isopentenyl diphosphate biosynthesis via DXP pathway; isopentenyl diphosphate from 1-deoxy-D-xylulose 5-phosphate: step 2/6.</text>
</comment>
<keyword evidence="3" id="KW-0414">Isoprene biosynthesis</keyword>
<evidence type="ECO:0000313" key="5">
    <source>
        <dbReference type="Proteomes" id="UP001146505"/>
    </source>
</evidence>
<dbReference type="Proteomes" id="UP001146505">
    <property type="component" value="Unassembled WGS sequence"/>
</dbReference>
<feature type="site" description="Transition state stabilizer" evidence="3">
    <location>
        <position position="17"/>
    </location>
</feature>
<dbReference type="GO" id="GO:0019288">
    <property type="term" value="P:isopentenyl diphosphate biosynthetic process, methylerythritol 4-phosphate pathway"/>
    <property type="evidence" value="ECO:0007669"/>
    <property type="project" value="UniProtKB-UniRule"/>
</dbReference>
<proteinExistence type="inferred from homology"/>
<dbReference type="PANTHER" id="PTHR32125">
    <property type="entry name" value="2-C-METHYL-D-ERYTHRITOL 4-PHOSPHATE CYTIDYLYLTRANSFERASE, CHLOROPLASTIC"/>
    <property type="match status" value="1"/>
</dbReference>
<dbReference type="GO" id="GO:0050518">
    <property type="term" value="F:2-C-methyl-D-erythritol 4-phosphate cytidylyltransferase activity"/>
    <property type="evidence" value="ECO:0007669"/>
    <property type="project" value="UniProtKB-UniRule"/>
</dbReference>